<dbReference type="PROSITE" id="PS50109">
    <property type="entry name" value="HIS_KIN"/>
    <property type="match status" value="1"/>
</dbReference>
<dbReference type="SMART" id="SM00387">
    <property type="entry name" value="HATPase_c"/>
    <property type="match status" value="1"/>
</dbReference>
<evidence type="ECO:0000256" key="5">
    <source>
        <dbReference type="ARBA" id="ARBA00022741"/>
    </source>
</evidence>
<feature type="domain" description="Response regulatory" evidence="11">
    <location>
        <begin position="7"/>
        <end position="124"/>
    </location>
</feature>
<dbReference type="CDD" id="cd00130">
    <property type="entry name" value="PAS"/>
    <property type="match status" value="2"/>
</dbReference>
<dbReference type="EC" id="2.7.13.3" evidence="2"/>
<dbReference type="Pfam" id="PF00989">
    <property type="entry name" value="PAS"/>
    <property type="match status" value="1"/>
</dbReference>
<dbReference type="Gene3D" id="1.10.287.130">
    <property type="match status" value="1"/>
</dbReference>
<dbReference type="InterPro" id="IPR013767">
    <property type="entry name" value="PAS_fold"/>
</dbReference>
<dbReference type="InterPro" id="IPR000014">
    <property type="entry name" value="PAS"/>
</dbReference>
<dbReference type="InterPro" id="IPR000700">
    <property type="entry name" value="PAS-assoc_C"/>
</dbReference>
<dbReference type="PROSITE" id="PS50110">
    <property type="entry name" value="RESPONSE_REGULATORY"/>
    <property type="match status" value="2"/>
</dbReference>
<protein>
    <recommendedName>
        <fullName evidence="2">histidine kinase</fullName>
        <ecNumber evidence="2">2.7.13.3</ecNumber>
    </recommendedName>
</protein>
<dbReference type="CDD" id="cd00082">
    <property type="entry name" value="HisKA"/>
    <property type="match status" value="1"/>
</dbReference>
<keyword evidence="5" id="KW-0547">Nucleotide-binding</keyword>
<dbReference type="Pfam" id="PF08448">
    <property type="entry name" value="PAS_4"/>
    <property type="match status" value="1"/>
</dbReference>
<dbReference type="RefSeq" id="WP_190550306.1">
    <property type="nucleotide sequence ID" value="NZ_CAWPNO010000067.1"/>
</dbReference>
<evidence type="ECO:0000256" key="8">
    <source>
        <dbReference type="ARBA" id="ARBA00023012"/>
    </source>
</evidence>
<evidence type="ECO:0000256" key="9">
    <source>
        <dbReference type="PROSITE-ProRule" id="PRU00169"/>
    </source>
</evidence>
<evidence type="ECO:0000259" key="10">
    <source>
        <dbReference type="PROSITE" id="PS50109"/>
    </source>
</evidence>
<dbReference type="SUPFAM" id="SSF55874">
    <property type="entry name" value="ATPase domain of HSP90 chaperone/DNA topoisomerase II/histidine kinase"/>
    <property type="match status" value="1"/>
</dbReference>
<evidence type="ECO:0000256" key="7">
    <source>
        <dbReference type="ARBA" id="ARBA00022840"/>
    </source>
</evidence>
<evidence type="ECO:0000256" key="4">
    <source>
        <dbReference type="ARBA" id="ARBA00022679"/>
    </source>
</evidence>
<dbReference type="SMART" id="SM00388">
    <property type="entry name" value="HisKA"/>
    <property type="match status" value="1"/>
</dbReference>
<feature type="domain" description="Response regulatory" evidence="11">
    <location>
        <begin position="643"/>
        <end position="759"/>
    </location>
</feature>
<dbReference type="CDD" id="cd00156">
    <property type="entry name" value="REC"/>
    <property type="match status" value="1"/>
</dbReference>
<dbReference type="InterPro" id="IPR011006">
    <property type="entry name" value="CheY-like_superfamily"/>
</dbReference>
<sequence length="760" mass="84106">MTGEIIKVLLVEDNPGDVLLLQEFLEDVTPTLVELKPVEQLDEALNYLLQEHFDVMLLDLSLPDSQGLETFIRAHHQVKSIPIIVLTGMADENLALRAMQEGAQDYLVKGQVTGDLLVRSMRYAIERQRIEDALRHSEERFRVALKNSPIFVFNQDQELRYTWVYNPAFGLTSEQMLGKRDSELIPLETAQYLTALKLGVLVTNVGIRKEVSLTTAQGTKYYDCTIEPLRNEAQQVIGITGACIDISEQQAALEQRKLDNETIREQAALLDIATDAILVRDLQNKILFWNKGAEKLYGWSAAQVIGKKASEVLYIDEQASEIETALLTAISQGKWEGELTKFTKTGKDVLVSSRWSLVCDEQGKPKSILTVDTDITDKKRLEAQLFRAQRLESIGTLASGIAHDLNNILTPILAGAQLLPLKFPDADERTHHLLEILEINAKRGADLVKQVLSFARGVEGKRINLQIRHLIVEISKVLKETLPKTIQVSVDVPHDLWIVSGDSTQIHQVLMNLCVNARDAMPNGGNLTISGKNLFIDENYAQMNLEAKVGPYIVITVSDTGVGIPDENLDRIFEPFFTTKEVGQGTGLGLSTALGIVKSHGGFVTVYSEKNAGTRFKIYLPAIEGIETHQIDEPQVVNAQGETILIVDDEPAIQEITQTSLETHNYKTILASDGIEAIAVYAKHIDCVSVVLIDLMLPSLDGVTAIRTLKKINPNVKIIATSGLISKQKIAALASTGVTTFLPKPYTINELLLMLQQVMA</sequence>
<comment type="catalytic activity">
    <reaction evidence="1">
        <text>ATP + protein L-histidine = ADP + protein N-phospho-L-histidine.</text>
        <dbReference type="EC" id="2.7.13.3"/>
    </reaction>
</comment>
<dbReference type="PRINTS" id="PR00344">
    <property type="entry name" value="BCTRLSENSOR"/>
</dbReference>
<organism evidence="14 15">
    <name type="scientific">Calothrix parietina FACHB-288</name>
    <dbReference type="NCBI Taxonomy" id="2692896"/>
    <lineage>
        <taxon>Bacteria</taxon>
        <taxon>Bacillati</taxon>
        <taxon>Cyanobacteriota</taxon>
        <taxon>Cyanophyceae</taxon>
        <taxon>Nostocales</taxon>
        <taxon>Calotrichaceae</taxon>
        <taxon>Calothrix</taxon>
    </lineage>
</organism>
<keyword evidence="4" id="KW-0808">Transferase</keyword>
<feature type="domain" description="PAS" evidence="12">
    <location>
        <begin position="262"/>
        <end position="333"/>
    </location>
</feature>
<dbReference type="EMBL" id="JACJQH010000034">
    <property type="protein sequence ID" value="MBD2197985.1"/>
    <property type="molecule type" value="Genomic_DNA"/>
</dbReference>
<dbReference type="Pfam" id="PF02518">
    <property type="entry name" value="HATPase_c"/>
    <property type="match status" value="1"/>
</dbReference>
<accession>A0ABR8AES0</accession>
<evidence type="ECO:0000256" key="3">
    <source>
        <dbReference type="ARBA" id="ARBA00022553"/>
    </source>
</evidence>
<evidence type="ECO:0000259" key="11">
    <source>
        <dbReference type="PROSITE" id="PS50110"/>
    </source>
</evidence>
<keyword evidence="6" id="KW-0418">Kinase</keyword>
<keyword evidence="7" id="KW-0067">ATP-binding</keyword>
<dbReference type="PROSITE" id="PS50112">
    <property type="entry name" value="PAS"/>
    <property type="match status" value="1"/>
</dbReference>
<keyword evidence="15" id="KW-1185">Reference proteome</keyword>
<comment type="caution">
    <text evidence="14">The sequence shown here is derived from an EMBL/GenBank/DDBJ whole genome shotgun (WGS) entry which is preliminary data.</text>
</comment>
<reference evidence="14 15" key="1">
    <citation type="journal article" date="2020" name="ISME J.">
        <title>Comparative genomics reveals insights into cyanobacterial evolution and habitat adaptation.</title>
        <authorList>
            <person name="Chen M.Y."/>
            <person name="Teng W.K."/>
            <person name="Zhao L."/>
            <person name="Hu C.X."/>
            <person name="Zhou Y.K."/>
            <person name="Han B.P."/>
            <person name="Song L.R."/>
            <person name="Shu W.S."/>
        </authorList>
    </citation>
    <scope>NUCLEOTIDE SEQUENCE [LARGE SCALE GENOMIC DNA]</scope>
    <source>
        <strain evidence="14 15">FACHB-288</strain>
    </source>
</reference>
<gene>
    <name evidence="14" type="ORF">H6G24_21140</name>
</gene>
<dbReference type="InterPro" id="IPR036890">
    <property type="entry name" value="HATPase_C_sf"/>
</dbReference>
<dbReference type="PANTHER" id="PTHR43065">
    <property type="entry name" value="SENSOR HISTIDINE KINASE"/>
    <property type="match status" value="1"/>
</dbReference>
<dbReference type="Proteomes" id="UP000658514">
    <property type="component" value="Unassembled WGS sequence"/>
</dbReference>
<evidence type="ECO:0000256" key="2">
    <source>
        <dbReference type="ARBA" id="ARBA00012438"/>
    </source>
</evidence>
<evidence type="ECO:0000259" key="13">
    <source>
        <dbReference type="PROSITE" id="PS50113"/>
    </source>
</evidence>
<evidence type="ECO:0000259" key="12">
    <source>
        <dbReference type="PROSITE" id="PS50112"/>
    </source>
</evidence>
<dbReference type="SMART" id="SM00091">
    <property type="entry name" value="PAS"/>
    <property type="match status" value="2"/>
</dbReference>
<dbReference type="Pfam" id="PF00512">
    <property type="entry name" value="HisKA"/>
    <property type="match status" value="1"/>
</dbReference>
<dbReference type="NCBIfam" id="TIGR00229">
    <property type="entry name" value="sensory_box"/>
    <property type="match status" value="2"/>
</dbReference>
<proteinExistence type="predicted"/>
<evidence type="ECO:0000313" key="15">
    <source>
        <dbReference type="Proteomes" id="UP000658514"/>
    </source>
</evidence>
<dbReference type="PANTHER" id="PTHR43065:SF46">
    <property type="entry name" value="C4-DICARBOXYLATE TRANSPORT SENSOR PROTEIN DCTB"/>
    <property type="match status" value="1"/>
</dbReference>
<dbReference type="InterPro" id="IPR035965">
    <property type="entry name" value="PAS-like_dom_sf"/>
</dbReference>
<name>A0ABR8AES0_9CYAN</name>
<feature type="domain" description="Histidine kinase" evidence="10">
    <location>
        <begin position="400"/>
        <end position="624"/>
    </location>
</feature>
<dbReference type="Gene3D" id="3.30.450.20">
    <property type="entry name" value="PAS domain"/>
    <property type="match status" value="2"/>
</dbReference>
<dbReference type="InterPro" id="IPR013656">
    <property type="entry name" value="PAS_4"/>
</dbReference>
<feature type="domain" description="PAC" evidence="13">
    <location>
        <begin position="207"/>
        <end position="258"/>
    </location>
</feature>
<dbReference type="Gene3D" id="3.40.50.2300">
    <property type="match status" value="2"/>
</dbReference>
<feature type="modified residue" description="4-aspartylphosphate" evidence="9">
    <location>
        <position position="694"/>
    </location>
</feature>
<evidence type="ECO:0000256" key="1">
    <source>
        <dbReference type="ARBA" id="ARBA00000085"/>
    </source>
</evidence>
<dbReference type="SUPFAM" id="SSF52172">
    <property type="entry name" value="CheY-like"/>
    <property type="match status" value="2"/>
</dbReference>
<feature type="modified residue" description="4-aspartylphosphate" evidence="9">
    <location>
        <position position="59"/>
    </location>
</feature>
<dbReference type="InterPro" id="IPR001789">
    <property type="entry name" value="Sig_transdc_resp-reg_receiver"/>
</dbReference>
<evidence type="ECO:0000256" key="6">
    <source>
        <dbReference type="ARBA" id="ARBA00022777"/>
    </source>
</evidence>
<dbReference type="Pfam" id="PF00072">
    <property type="entry name" value="Response_reg"/>
    <property type="match status" value="2"/>
</dbReference>
<evidence type="ECO:0000313" key="14">
    <source>
        <dbReference type="EMBL" id="MBD2197985.1"/>
    </source>
</evidence>
<dbReference type="Gene3D" id="3.30.565.10">
    <property type="entry name" value="Histidine kinase-like ATPase, C-terminal domain"/>
    <property type="match status" value="1"/>
</dbReference>
<dbReference type="SMART" id="SM00448">
    <property type="entry name" value="REC"/>
    <property type="match status" value="2"/>
</dbReference>
<dbReference type="InterPro" id="IPR036097">
    <property type="entry name" value="HisK_dim/P_sf"/>
</dbReference>
<feature type="domain" description="PAC" evidence="13">
    <location>
        <begin position="333"/>
        <end position="387"/>
    </location>
</feature>
<dbReference type="SUPFAM" id="SSF55785">
    <property type="entry name" value="PYP-like sensor domain (PAS domain)"/>
    <property type="match status" value="2"/>
</dbReference>
<keyword evidence="3 9" id="KW-0597">Phosphoprotein</keyword>
<keyword evidence="8" id="KW-0902">Two-component regulatory system</keyword>
<dbReference type="InterPro" id="IPR003594">
    <property type="entry name" value="HATPase_dom"/>
</dbReference>
<dbReference type="InterPro" id="IPR004358">
    <property type="entry name" value="Sig_transdc_His_kin-like_C"/>
</dbReference>
<dbReference type="InterPro" id="IPR003661">
    <property type="entry name" value="HisK_dim/P_dom"/>
</dbReference>
<dbReference type="PROSITE" id="PS50113">
    <property type="entry name" value="PAC"/>
    <property type="match status" value="2"/>
</dbReference>
<dbReference type="InterPro" id="IPR005467">
    <property type="entry name" value="His_kinase_dom"/>
</dbReference>
<dbReference type="SUPFAM" id="SSF47384">
    <property type="entry name" value="Homodimeric domain of signal transducing histidine kinase"/>
    <property type="match status" value="1"/>
</dbReference>